<name>A0A9Q8WB79_9PEZI</name>
<dbReference type="GeneID" id="73352233"/>
<evidence type="ECO:0000256" key="9">
    <source>
        <dbReference type="ARBA" id="ARBA00023321"/>
    </source>
</evidence>
<keyword evidence="12" id="KW-1133">Transmembrane helix</keyword>
<dbReference type="SUPFAM" id="SSF48179">
    <property type="entry name" value="6-phosphogluconate dehydrogenase C-terminal domain-like"/>
    <property type="match status" value="1"/>
</dbReference>
<dbReference type="InterPro" id="IPR013328">
    <property type="entry name" value="6PGD_dom2"/>
</dbReference>
<dbReference type="SMART" id="SM01252">
    <property type="entry name" value="KilA-N"/>
    <property type="match status" value="1"/>
</dbReference>
<feature type="compositionally biased region" description="Basic residues" evidence="11">
    <location>
        <begin position="247"/>
        <end position="258"/>
    </location>
</feature>
<dbReference type="PANTHER" id="PTHR22981">
    <property type="entry name" value="3-HYDROXYISOBUTYRATE DEHYDROGENASE-RELATED"/>
    <property type="match status" value="1"/>
</dbReference>
<feature type="transmembrane region" description="Helical" evidence="12">
    <location>
        <begin position="698"/>
        <end position="724"/>
    </location>
</feature>
<dbReference type="InterPro" id="IPR036291">
    <property type="entry name" value="NAD(P)-bd_dom_sf"/>
</dbReference>
<dbReference type="InterPro" id="IPR006115">
    <property type="entry name" value="6PGDH_NADP-bd"/>
</dbReference>
<evidence type="ECO:0000313" key="14">
    <source>
        <dbReference type="EMBL" id="UQC76806.1"/>
    </source>
</evidence>
<accession>A0A9Q8WB79</accession>
<feature type="region of interest" description="Disordered" evidence="11">
    <location>
        <begin position="444"/>
        <end position="499"/>
    </location>
</feature>
<evidence type="ECO:0000256" key="5">
    <source>
        <dbReference type="ARBA" id="ARBA00022456"/>
    </source>
</evidence>
<evidence type="ECO:0000256" key="10">
    <source>
        <dbReference type="ARBA" id="ARBA00049197"/>
    </source>
</evidence>
<evidence type="ECO:0000256" key="8">
    <source>
        <dbReference type="ARBA" id="ARBA00023027"/>
    </source>
</evidence>
<keyword evidence="12" id="KW-0812">Transmembrane</keyword>
<feature type="compositionally biased region" description="Low complexity" evidence="11">
    <location>
        <begin position="99"/>
        <end position="119"/>
    </location>
</feature>
<keyword evidence="5" id="KW-0101">Branched-chain amino acid catabolism</keyword>
<dbReference type="GO" id="GO:0008442">
    <property type="term" value="F:3-hydroxyisobutyrate dehydrogenase activity"/>
    <property type="evidence" value="ECO:0007669"/>
    <property type="project" value="UniProtKB-EC"/>
</dbReference>
<evidence type="ECO:0000256" key="1">
    <source>
        <dbReference type="ARBA" id="ARBA00004123"/>
    </source>
</evidence>
<evidence type="ECO:0000256" key="2">
    <source>
        <dbReference type="ARBA" id="ARBA00005109"/>
    </source>
</evidence>
<dbReference type="KEGG" id="clup:CLUP02_18321"/>
<keyword evidence="12" id="KW-0472">Membrane</keyword>
<dbReference type="PROSITE" id="PS00895">
    <property type="entry name" value="3_HYDROXYISOBUT_DH"/>
    <property type="match status" value="1"/>
</dbReference>
<dbReference type="Gene3D" id="3.40.50.720">
    <property type="entry name" value="NAD(P)-binding Rossmann-like Domain"/>
    <property type="match status" value="1"/>
</dbReference>
<sequence>MRQVAVAIDRYISSSVIVLGNRGIHLCRILRSNSAFYVLFDLQASPASGSRRHASLSEPAVPPLPPILPNEQEDPQSLRHAAGDSSGEVPTAPICARKSSPASGSSRPGAASLPSISSPVLSSSQVTTTTSLSLSYPATRPSLFPSHHHYHTSLSHTHSLHIFFLPLDPSFETALPFVPTRHVTLALRGSNSIASSRQPQRVFGKRHLPQTSPSFSSLRAIYALLPALKLTRRFSPFLRSSPSSTRPGRHHSSIAASAHRKLPLNRHLPAKRNTLMTEDVPRYDDLVARRRLGQTQLTAKMVNLAEGEGAALGVFDYAHLRAPLPKGIVSGIFKSSPNSYFLMRRSHDGFVSATGMFKATFPYAEAAEEEAERKYIKSLASTSPEETAGNVWIPPDHALALAEEYGVGPWIRALLDPATIAVSNTPDSPPKKITAPPKYELLKAHPQLAPPTPTSLPRSTRSRRSASPTKAAAVTTLPRPVRSPRKRRAKADSVEPRESTPTIATKLEVNGVIEEDKDAEAEIKTIVKTVETEPVLVFEAREEEPKAKVIVDQAIKTDEDGNETKHTAVSLELPLLSAEPPSAEETARMIAEAKQMVEAAAIKSEGVDSPKAKSKRGAEEISKGDDEDEEKEVVEEPRSKKAKTTEVQVKKLRVRNRALFGLSAVSLAVGAFSYFSWNIRYSDCLKPIEPEGTRASFLFTRCLWNIGWDQISLMYCLGISLLFGVEWDTVHALQEMLLRGAIVLTIMSLLPGCSISLKQSLIRFLLGLLTGLYVTSWPYEALVPKLSQPLLVENNGPTVYYSVRRPIISWKALGEESVPRRNLHHLSLQSPSSSQLSPSAMEMMFVKLMSFGPHATAYKKSEISHDGRSRRRTNAWVGRQRSRMTGGGAKGQGPRSPACIIRGRHERAWLTPAMAGSPDNRWLAPPQRASGALYTYIFPVLISTLRALPRLVQQQRGFATTHRRLESYGFIGLGQMGYQMAKNLQSKLSPKDEIRIFDINKDAVSNLAKEMDQSQAGGAKVAVVDTARDANFLSLLISRASCRISSSSNFCTKGMNTHTTHQDTIITVLPEPSHVKAVYASILKDLPSRKRTFIDCSTIDPSSSREVAASVSASTSNRGTFVDAPMSGGVVGATAGTLTFMLGCDATHLPTVEPTLLRMGRRVLHCGPQGTGLSAKLANNYLLAINNIATAEAMNLGMKWGLDPKVLAGVINVSTGKCWPSEVNNPVKGVVEGSPAGRDYKGGFGIGLMRKDLGLAVVAAREAGAKLELAGKATEVYASAETEEGCKGRDFSVVYRYLGGKE</sequence>
<dbReference type="InterPro" id="IPR029154">
    <property type="entry name" value="HIBADH-like_NADP-bd"/>
</dbReference>
<feature type="transmembrane region" description="Helical" evidence="12">
    <location>
        <begin position="736"/>
        <end position="754"/>
    </location>
</feature>
<reference evidence="14" key="1">
    <citation type="journal article" date="2021" name="Mol. Plant Microbe Interact.">
        <title>Complete Genome Sequence of the Plant-Pathogenic Fungus Colletotrichum lupini.</title>
        <authorList>
            <person name="Baroncelli R."/>
            <person name="Pensec F."/>
            <person name="Da Lio D."/>
            <person name="Boufleur T."/>
            <person name="Vicente I."/>
            <person name="Sarrocco S."/>
            <person name="Picot A."/>
            <person name="Baraldi E."/>
            <person name="Sukno S."/>
            <person name="Thon M."/>
            <person name="Le Floch G."/>
        </authorList>
    </citation>
    <scope>NUCLEOTIDE SEQUENCE</scope>
    <source>
        <strain evidence="14">IMI 504893</strain>
    </source>
</reference>
<evidence type="ECO:0000256" key="12">
    <source>
        <dbReference type="SAM" id="Phobius"/>
    </source>
</evidence>
<dbReference type="Gene3D" id="1.10.1040.10">
    <property type="entry name" value="N-(1-d-carboxylethyl)-l-norvaline Dehydrogenase, domain 2"/>
    <property type="match status" value="1"/>
</dbReference>
<comment type="similarity">
    <text evidence="3">Belongs to the HIBADH-related family. 3-hydroxyisobutyrate dehydrogenase subfamily.</text>
</comment>
<dbReference type="PROSITE" id="PS51299">
    <property type="entry name" value="HTH_APSES"/>
    <property type="match status" value="1"/>
</dbReference>
<keyword evidence="15" id="KW-1185">Reference proteome</keyword>
<dbReference type="GO" id="GO:0051287">
    <property type="term" value="F:NAD binding"/>
    <property type="evidence" value="ECO:0007669"/>
    <property type="project" value="InterPro"/>
</dbReference>
<dbReference type="Gene3D" id="3.10.260.10">
    <property type="entry name" value="Transcription regulator HTH, APSES-type DNA-binding domain"/>
    <property type="match status" value="1"/>
</dbReference>
<feature type="domain" description="HTH APSES-type" evidence="13">
    <location>
        <begin position="319"/>
        <end position="426"/>
    </location>
</feature>
<dbReference type="GO" id="GO:0006574">
    <property type="term" value="P:L-valine catabolic process"/>
    <property type="evidence" value="ECO:0007669"/>
    <property type="project" value="TreeGrafter"/>
</dbReference>
<dbReference type="GO" id="GO:0003677">
    <property type="term" value="F:DNA binding"/>
    <property type="evidence" value="ECO:0007669"/>
    <property type="project" value="InterPro"/>
</dbReference>
<dbReference type="InterPro" id="IPR008927">
    <property type="entry name" value="6-PGluconate_DH-like_C_sf"/>
</dbReference>
<organism evidence="14 15">
    <name type="scientific">Colletotrichum lupini</name>
    <dbReference type="NCBI Taxonomy" id="145971"/>
    <lineage>
        <taxon>Eukaryota</taxon>
        <taxon>Fungi</taxon>
        <taxon>Dikarya</taxon>
        <taxon>Ascomycota</taxon>
        <taxon>Pezizomycotina</taxon>
        <taxon>Sordariomycetes</taxon>
        <taxon>Hypocreomycetidae</taxon>
        <taxon>Glomerellales</taxon>
        <taxon>Glomerellaceae</taxon>
        <taxon>Colletotrichum</taxon>
        <taxon>Colletotrichum acutatum species complex</taxon>
    </lineage>
</organism>
<dbReference type="InterPro" id="IPR002204">
    <property type="entry name" value="3-OH-isobutyrate_DH-rel_CS"/>
</dbReference>
<protein>
    <recommendedName>
        <fullName evidence="4">3-hydroxyisobutyrate dehydrogenase</fullName>
        <ecNumber evidence="4">1.1.1.31</ecNumber>
    </recommendedName>
</protein>
<comment type="subcellular location">
    <subcellularLocation>
        <location evidence="1">Nucleus</location>
    </subcellularLocation>
</comment>
<feature type="region of interest" description="Disordered" evidence="11">
    <location>
        <begin position="602"/>
        <end position="640"/>
    </location>
</feature>
<evidence type="ECO:0000313" key="15">
    <source>
        <dbReference type="Proteomes" id="UP000830671"/>
    </source>
</evidence>
<dbReference type="GO" id="GO:0005634">
    <property type="term" value="C:nucleus"/>
    <property type="evidence" value="ECO:0007669"/>
    <property type="project" value="UniProtKB-SubCell"/>
</dbReference>
<comment type="pathway">
    <text evidence="2">Amino-acid degradation; L-valine degradation.</text>
</comment>
<dbReference type="FunFam" id="1.10.1040.10:FF:000006">
    <property type="entry name" value="3-hydroxyisobutyrate dehydrogenase"/>
    <property type="match status" value="1"/>
</dbReference>
<evidence type="ECO:0000256" key="11">
    <source>
        <dbReference type="SAM" id="MobiDB-lite"/>
    </source>
</evidence>
<dbReference type="Proteomes" id="UP000830671">
    <property type="component" value="Chromosome 10"/>
</dbReference>
<dbReference type="GO" id="GO:0005739">
    <property type="term" value="C:mitochondrion"/>
    <property type="evidence" value="ECO:0007669"/>
    <property type="project" value="TreeGrafter"/>
</dbReference>
<evidence type="ECO:0000256" key="3">
    <source>
        <dbReference type="ARBA" id="ARBA00006013"/>
    </source>
</evidence>
<dbReference type="SUPFAM" id="SSF51735">
    <property type="entry name" value="NAD(P)-binding Rossmann-fold domains"/>
    <property type="match status" value="1"/>
</dbReference>
<dbReference type="GO" id="GO:0030435">
    <property type="term" value="P:sporulation resulting in formation of a cellular spore"/>
    <property type="evidence" value="ECO:0007669"/>
    <property type="project" value="UniProtKB-KW"/>
</dbReference>
<dbReference type="GO" id="GO:0050661">
    <property type="term" value="F:NADP binding"/>
    <property type="evidence" value="ECO:0007669"/>
    <property type="project" value="InterPro"/>
</dbReference>
<evidence type="ECO:0000256" key="7">
    <source>
        <dbReference type="ARBA" id="ARBA00023002"/>
    </source>
</evidence>
<keyword evidence="8" id="KW-0520">NAD</keyword>
<evidence type="ECO:0000259" key="13">
    <source>
        <dbReference type="PROSITE" id="PS51299"/>
    </source>
</evidence>
<feature type="region of interest" description="Disordered" evidence="11">
    <location>
        <begin position="860"/>
        <end position="897"/>
    </location>
</feature>
<dbReference type="InterPro" id="IPR036887">
    <property type="entry name" value="HTH_APSES_sf"/>
</dbReference>
<keyword evidence="9" id="KW-0183">Conidiation</keyword>
<dbReference type="PANTHER" id="PTHR22981:SF7">
    <property type="entry name" value="3-HYDROXYISOBUTYRATE DEHYDROGENASE, MITOCHONDRIAL"/>
    <property type="match status" value="1"/>
</dbReference>
<gene>
    <name evidence="14" type="ORF">CLUP02_18321</name>
</gene>
<keyword evidence="7" id="KW-0560">Oxidoreductase</keyword>
<feature type="transmembrane region" description="Helical" evidence="12">
    <location>
        <begin position="658"/>
        <end position="677"/>
    </location>
</feature>
<feature type="region of interest" description="Disordered" evidence="11">
    <location>
        <begin position="49"/>
        <end position="119"/>
    </location>
</feature>
<dbReference type="Pfam" id="PF14833">
    <property type="entry name" value="NAD_binding_11"/>
    <property type="match status" value="1"/>
</dbReference>
<dbReference type="InterPro" id="IPR003163">
    <property type="entry name" value="Tscrpt_reg_HTH_APSES-type"/>
</dbReference>
<keyword evidence="6" id="KW-0749">Sporulation</keyword>
<dbReference type="EMBL" id="CP019472">
    <property type="protein sequence ID" value="UQC76806.1"/>
    <property type="molecule type" value="Genomic_DNA"/>
</dbReference>
<dbReference type="Pfam" id="PF03446">
    <property type="entry name" value="NAD_binding_2"/>
    <property type="match status" value="1"/>
</dbReference>
<feature type="region of interest" description="Disordered" evidence="11">
    <location>
        <begin position="239"/>
        <end position="258"/>
    </location>
</feature>
<evidence type="ECO:0000256" key="4">
    <source>
        <dbReference type="ARBA" id="ARBA00012991"/>
    </source>
</evidence>
<feature type="compositionally biased region" description="Basic and acidic residues" evidence="11">
    <location>
        <begin position="605"/>
        <end position="624"/>
    </location>
</feature>
<proteinExistence type="inferred from homology"/>
<feature type="transmembrane region" description="Helical" evidence="12">
    <location>
        <begin position="761"/>
        <end position="779"/>
    </location>
</feature>
<dbReference type="SUPFAM" id="SSF54616">
    <property type="entry name" value="DNA-binding domain of Mlu1-box binding protein MBP1"/>
    <property type="match status" value="1"/>
</dbReference>
<dbReference type="EC" id="1.1.1.31" evidence="4"/>
<dbReference type="GO" id="GO:0048315">
    <property type="term" value="P:conidium formation"/>
    <property type="evidence" value="ECO:0007669"/>
    <property type="project" value="UniProtKB-KW"/>
</dbReference>
<feature type="compositionally biased region" description="Low complexity" evidence="11">
    <location>
        <begin position="455"/>
        <end position="473"/>
    </location>
</feature>
<dbReference type="InterPro" id="IPR018004">
    <property type="entry name" value="KilA/APSES_HTH"/>
</dbReference>
<evidence type="ECO:0000256" key="6">
    <source>
        <dbReference type="ARBA" id="ARBA00022969"/>
    </source>
</evidence>
<comment type="catalytic activity">
    <reaction evidence="10">
        <text>3-hydroxy-2-methylpropanoate + NAD(+) = 2-methyl-3-oxopropanoate + NADH + H(+)</text>
        <dbReference type="Rhea" id="RHEA:17681"/>
        <dbReference type="ChEBI" id="CHEBI:11805"/>
        <dbReference type="ChEBI" id="CHEBI:15378"/>
        <dbReference type="ChEBI" id="CHEBI:57540"/>
        <dbReference type="ChEBI" id="CHEBI:57700"/>
        <dbReference type="ChEBI" id="CHEBI:57945"/>
        <dbReference type="EC" id="1.1.1.31"/>
    </reaction>
</comment>
<dbReference type="RefSeq" id="XP_049138447.1">
    <property type="nucleotide sequence ID" value="XM_049297223.1"/>
</dbReference>